<dbReference type="GO" id="GO:0032389">
    <property type="term" value="C:MutLalpha complex"/>
    <property type="evidence" value="ECO:0007669"/>
    <property type="project" value="TreeGrafter"/>
</dbReference>
<evidence type="ECO:0000313" key="6">
    <source>
        <dbReference type="Proteomes" id="UP001303373"/>
    </source>
</evidence>
<evidence type="ECO:0000256" key="1">
    <source>
        <dbReference type="ARBA" id="ARBA00006082"/>
    </source>
</evidence>
<dbReference type="PANTHER" id="PTHR10073">
    <property type="entry name" value="DNA MISMATCH REPAIR PROTEIN MLH, PMS, MUTL"/>
    <property type="match status" value="1"/>
</dbReference>
<feature type="compositionally biased region" description="Basic residues" evidence="3">
    <location>
        <begin position="759"/>
        <end position="773"/>
    </location>
</feature>
<protein>
    <recommendedName>
        <fullName evidence="4">DNA mismatch repair protein S5 domain-containing protein</fullName>
    </recommendedName>
</protein>
<feature type="region of interest" description="Disordered" evidence="3">
    <location>
        <begin position="507"/>
        <end position="633"/>
    </location>
</feature>
<dbReference type="SUPFAM" id="SSF55874">
    <property type="entry name" value="ATPase domain of HSP90 chaperone/DNA topoisomerase II/histidine kinase"/>
    <property type="match status" value="1"/>
</dbReference>
<comment type="similarity">
    <text evidence="1">Belongs to the DNA mismatch repair MutL/HexB family.</text>
</comment>
<evidence type="ECO:0000313" key="5">
    <source>
        <dbReference type="EMBL" id="WPH02666.1"/>
    </source>
</evidence>
<keyword evidence="6" id="KW-1185">Reference proteome</keyword>
<dbReference type="SUPFAM" id="SSF54211">
    <property type="entry name" value="Ribosomal protein S5 domain 2-like"/>
    <property type="match status" value="1"/>
</dbReference>
<feature type="compositionally biased region" description="Polar residues" evidence="3">
    <location>
        <begin position="445"/>
        <end position="472"/>
    </location>
</feature>
<feature type="compositionally biased region" description="Basic and acidic residues" evidence="3">
    <location>
        <begin position="578"/>
        <end position="593"/>
    </location>
</feature>
<dbReference type="InterPro" id="IPR014762">
    <property type="entry name" value="DNA_mismatch_repair_CS"/>
</dbReference>
<dbReference type="AlphaFoldDB" id="A0AAQ3M9T9"/>
<feature type="region of interest" description="Disordered" evidence="3">
    <location>
        <begin position="710"/>
        <end position="777"/>
    </location>
</feature>
<dbReference type="InterPro" id="IPR014721">
    <property type="entry name" value="Ribsml_uS5_D2-typ_fold_subgr"/>
</dbReference>
<reference evidence="5 6" key="1">
    <citation type="submission" date="2023-11" db="EMBL/GenBank/DDBJ databases">
        <title>An acidophilic fungus is an integral part of prey digestion in a carnivorous sundew plant.</title>
        <authorList>
            <person name="Tsai I.J."/>
        </authorList>
    </citation>
    <scope>NUCLEOTIDE SEQUENCE [LARGE SCALE GENOMIC DNA]</scope>
    <source>
        <strain evidence="5">169a</strain>
    </source>
</reference>
<dbReference type="GO" id="GO:0061982">
    <property type="term" value="P:meiosis I cell cycle process"/>
    <property type="evidence" value="ECO:0007669"/>
    <property type="project" value="UniProtKB-ARBA"/>
</dbReference>
<keyword evidence="2" id="KW-0227">DNA damage</keyword>
<dbReference type="GO" id="GO:0030983">
    <property type="term" value="F:mismatched DNA binding"/>
    <property type="evidence" value="ECO:0007669"/>
    <property type="project" value="InterPro"/>
</dbReference>
<dbReference type="FunFam" id="3.30.565.10:FF:000017">
    <property type="entry name" value="PMS1 homolog 1, mismatch repair system component"/>
    <property type="match status" value="1"/>
</dbReference>
<evidence type="ECO:0000256" key="2">
    <source>
        <dbReference type="ARBA" id="ARBA00022763"/>
    </source>
</evidence>
<dbReference type="Pfam" id="PF01119">
    <property type="entry name" value="DNA_mis_repair"/>
    <property type="match status" value="1"/>
</dbReference>
<dbReference type="InterPro" id="IPR036890">
    <property type="entry name" value="HATPase_C_sf"/>
</dbReference>
<dbReference type="GO" id="GO:0005524">
    <property type="term" value="F:ATP binding"/>
    <property type="evidence" value="ECO:0007669"/>
    <property type="project" value="InterPro"/>
</dbReference>
<dbReference type="InterPro" id="IPR038973">
    <property type="entry name" value="MutL/Mlh/Pms-like"/>
</dbReference>
<dbReference type="InterPro" id="IPR020568">
    <property type="entry name" value="Ribosomal_Su5_D2-typ_SF"/>
</dbReference>
<feature type="domain" description="DNA mismatch repair protein S5" evidence="4">
    <location>
        <begin position="219"/>
        <end position="343"/>
    </location>
</feature>
<evidence type="ECO:0000259" key="4">
    <source>
        <dbReference type="SMART" id="SM01340"/>
    </source>
</evidence>
<feature type="compositionally biased region" description="Polar residues" evidence="3">
    <location>
        <begin position="510"/>
        <end position="542"/>
    </location>
</feature>
<accession>A0AAQ3M9T9</accession>
<dbReference type="InterPro" id="IPR013507">
    <property type="entry name" value="DNA_mismatch_S5_2-like"/>
</dbReference>
<dbReference type="Proteomes" id="UP001303373">
    <property type="component" value="Chromosome 8"/>
</dbReference>
<organism evidence="5 6">
    <name type="scientific">Acrodontium crateriforme</name>
    <dbReference type="NCBI Taxonomy" id="150365"/>
    <lineage>
        <taxon>Eukaryota</taxon>
        <taxon>Fungi</taxon>
        <taxon>Dikarya</taxon>
        <taxon>Ascomycota</taxon>
        <taxon>Pezizomycotina</taxon>
        <taxon>Dothideomycetes</taxon>
        <taxon>Dothideomycetidae</taxon>
        <taxon>Mycosphaerellales</taxon>
        <taxon>Teratosphaeriaceae</taxon>
        <taxon>Acrodontium</taxon>
    </lineage>
</organism>
<dbReference type="GO" id="GO:0140664">
    <property type="term" value="F:ATP-dependent DNA damage sensor activity"/>
    <property type="evidence" value="ECO:0007669"/>
    <property type="project" value="InterPro"/>
</dbReference>
<dbReference type="SMART" id="SM01340">
    <property type="entry name" value="DNA_mis_repair"/>
    <property type="match status" value="1"/>
</dbReference>
<dbReference type="PROSITE" id="PS00058">
    <property type="entry name" value="DNA_MISMATCH_REPAIR_1"/>
    <property type="match status" value="1"/>
</dbReference>
<sequence length="888" mass="97549">MTIQKLATATVRSIGASQTLTDLASVVKELLDNALDAQATSVTIEIASNTLDTLQVRDNGHGIPPEDRAMVALPHCTSKLISEDDLKTIGGSSLGFRGEALASMAEMSGSLTIATRVNGEQVATLLKINKNGEVSGQEHASLPIGTTIKIIDFIKANPVRRQVALKNSEKCLKNIKQILHAYAFARPHVRLCLKVVKAKSDKFNWMYAPSPNGVIEDAALRVVGSACTSQCNFYRTEDSGMSLAALLPRFDAESSKISGFGSFISIDSRPVTASRGTLNQIIKIYRRALQNANPRCEGIKEPFIYLAVTFDSAAYDPNIEPAKDDVLFEDADAVMAGVNKLFATAYPVREKTPPGEPEVVQPTPITPKTRFGANMYDVEEDELELYSGASLTNQCDQYFQDLTQAHNDITVSNPWVITKMNIPSRRPAEDYGLSPLPTKEGHPRISTNSPTRPRNVLNGNVSHLATPSQSSPMKGFHPSDHVPTMRLARDGRLIGEQTLPQPQIYAHSPLSLNSSGAHTPSAGVQHQSLGNNHEASSQSDDLNGTPLHAIPAATMRPRNRPQRRGTVNKPYVNPTRSQSDREKVWFDHLEKRNSSSTKTQYPRRHHDSSSLVTQGDPDDIAQPMPITPPRRNRDIRDFIGSADLADKEPRSSKDLVVEEPIGSIIEARQCPQRNMATARPEASPDQTSFRLGKVMGPRCDFVPVSELADFTSPTGQVSDDPLQKRRRTKSGRPLEEISANVMPQDDEDYHPEIVEAPSKTRRKSSSKLTRTRSSRLPLERTPAGKVTHNVIGLFPNAPTDAFENPMIGENNFVLGWKELSIYSYHAFDPSPEGPELKTITSRLHSLLVSKVSDGEMVQDLGEILRKALTEAVGTDDHCDDDTESMIMF</sequence>
<dbReference type="GO" id="GO:0016887">
    <property type="term" value="F:ATP hydrolysis activity"/>
    <property type="evidence" value="ECO:0007669"/>
    <property type="project" value="InterPro"/>
</dbReference>
<dbReference type="NCBIfam" id="TIGR00585">
    <property type="entry name" value="mutl"/>
    <property type="match status" value="1"/>
</dbReference>
<dbReference type="Pfam" id="PF13589">
    <property type="entry name" value="HATPase_c_3"/>
    <property type="match status" value="1"/>
</dbReference>
<dbReference type="PANTHER" id="PTHR10073:SF41">
    <property type="entry name" value="MISMATCH REPAIR PROTEIN, PUTATIVE (AFU_ORTHOLOGUE AFUA_8G05820)-RELATED"/>
    <property type="match status" value="1"/>
</dbReference>
<gene>
    <name evidence="5" type="ORF">R9X50_00553200</name>
</gene>
<dbReference type="InterPro" id="IPR002099">
    <property type="entry name" value="MutL/Mlh/PMS"/>
</dbReference>
<dbReference type="EMBL" id="CP138587">
    <property type="protein sequence ID" value="WPH02666.1"/>
    <property type="molecule type" value="Genomic_DNA"/>
</dbReference>
<evidence type="ECO:0000256" key="3">
    <source>
        <dbReference type="SAM" id="MobiDB-lite"/>
    </source>
</evidence>
<dbReference type="Gene3D" id="3.30.230.10">
    <property type="match status" value="1"/>
</dbReference>
<name>A0AAQ3M9T9_9PEZI</name>
<proteinExistence type="inferred from homology"/>
<dbReference type="GO" id="GO:0006298">
    <property type="term" value="P:mismatch repair"/>
    <property type="evidence" value="ECO:0007669"/>
    <property type="project" value="InterPro"/>
</dbReference>
<dbReference type="Gene3D" id="3.30.565.10">
    <property type="entry name" value="Histidine kinase-like ATPase, C-terminal domain"/>
    <property type="match status" value="1"/>
</dbReference>
<feature type="region of interest" description="Disordered" evidence="3">
    <location>
        <begin position="426"/>
        <end position="483"/>
    </location>
</feature>